<dbReference type="Pfam" id="PF00912">
    <property type="entry name" value="Transgly"/>
    <property type="match status" value="1"/>
</dbReference>
<keyword evidence="22" id="KW-0961">Cell wall biogenesis/degradation</keyword>
<evidence type="ECO:0000256" key="26">
    <source>
        <dbReference type="ARBA" id="ARBA00060592"/>
    </source>
</evidence>
<comment type="catalytic activity">
    <reaction evidence="23">
        <text>Preferential cleavage: (Ac)2-L-Lys-D-Ala-|-D-Ala. Also transpeptidation of peptidyl-alanyl moieties that are N-acyl substituents of D-alanine.</text>
        <dbReference type="EC" id="3.4.16.4"/>
    </reaction>
</comment>
<evidence type="ECO:0000256" key="20">
    <source>
        <dbReference type="ARBA" id="ARBA00023251"/>
    </source>
</evidence>
<dbReference type="SUPFAM" id="SSF56601">
    <property type="entry name" value="beta-lactamase/transpeptidase-like"/>
    <property type="match status" value="1"/>
</dbReference>
<evidence type="ECO:0000256" key="22">
    <source>
        <dbReference type="ARBA" id="ARBA00023316"/>
    </source>
</evidence>
<feature type="domain" description="Penicillin-binding protein transpeptidase" evidence="28">
    <location>
        <begin position="475"/>
        <end position="718"/>
    </location>
</feature>
<evidence type="ECO:0000259" key="28">
    <source>
        <dbReference type="Pfam" id="PF00905"/>
    </source>
</evidence>
<evidence type="ECO:0000256" key="23">
    <source>
        <dbReference type="ARBA" id="ARBA00034000"/>
    </source>
</evidence>
<dbReference type="Pfam" id="PF17092">
    <property type="entry name" value="PCB_OB"/>
    <property type="match status" value="1"/>
</dbReference>
<dbReference type="NCBIfam" id="TIGR02074">
    <property type="entry name" value="PBP_1a_fam"/>
    <property type="match status" value="1"/>
</dbReference>
<dbReference type="InterPro" id="IPR023346">
    <property type="entry name" value="Lysozyme-like_dom_sf"/>
</dbReference>
<comment type="catalytic activity">
    <reaction evidence="25">
        <text>[GlcNAc-(1-&gt;4)-Mur2Ac(oyl-L-Ala-gamma-D-Glu-L-Lys-D-Ala-D-Ala)](n)-di-trans,octa-cis-undecaprenyl diphosphate + beta-D-GlcNAc-(1-&gt;4)-Mur2Ac(oyl-L-Ala-gamma-D-Glu-L-Lys-D-Ala-D-Ala)-di-trans,octa-cis-undecaprenyl diphosphate = [GlcNAc-(1-&gt;4)-Mur2Ac(oyl-L-Ala-gamma-D-Glu-L-Lys-D-Ala-D-Ala)](n+1)-di-trans,octa-cis-undecaprenyl diphosphate + di-trans,octa-cis-undecaprenyl diphosphate + H(+)</text>
        <dbReference type="Rhea" id="RHEA:23708"/>
        <dbReference type="Rhea" id="RHEA-COMP:9602"/>
        <dbReference type="Rhea" id="RHEA-COMP:9603"/>
        <dbReference type="ChEBI" id="CHEBI:15378"/>
        <dbReference type="ChEBI" id="CHEBI:58405"/>
        <dbReference type="ChEBI" id="CHEBI:60033"/>
        <dbReference type="ChEBI" id="CHEBI:78435"/>
        <dbReference type="EC" id="2.4.99.28"/>
    </reaction>
</comment>
<dbReference type="InterPro" id="IPR036950">
    <property type="entry name" value="PBP_transglycosylase"/>
</dbReference>
<keyword evidence="13 27" id="KW-0812">Transmembrane</keyword>
<evidence type="ECO:0000256" key="7">
    <source>
        <dbReference type="ARBA" id="ARBA00022475"/>
    </source>
</evidence>
<evidence type="ECO:0000256" key="17">
    <source>
        <dbReference type="ARBA" id="ARBA00022984"/>
    </source>
</evidence>
<evidence type="ECO:0000256" key="25">
    <source>
        <dbReference type="ARBA" id="ARBA00049902"/>
    </source>
</evidence>
<keyword evidence="18 27" id="KW-1133">Transmembrane helix</keyword>
<evidence type="ECO:0000256" key="3">
    <source>
        <dbReference type="ARBA" id="ARBA00007090"/>
    </source>
</evidence>
<keyword evidence="12" id="KW-0808">Transferase</keyword>
<gene>
    <name evidence="31" type="ORF">N47_F14130</name>
</gene>
<proteinExistence type="inferred from homology"/>
<evidence type="ECO:0000256" key="18">
    <source>
        <dbReference type="ARBA" id="ARBA00022989"/>
    </source>
</evidence>
<evidence type="ECO:0000256" key="27">
    <source>
        <dbReference type="SAM" id="Phobius"/>
    </source>
</evidence>
<evidence type="ECO:0000256" key="14">
    <source>
        <dbReference type="ARBA" id="ARBA00022801"/>
    </source>
</evidence>
<dbReference type="InterPro" id="IPR012340">
    <property type="entry name" value="NA-bd_OB-fold"/>
</dbReference>
<dbReference type="UniPathway" id="UPA00219"/>
<evidence type="ECO:0000256" key="21">
    <source>
        <dbReference type="ARBA" id="ARBA00023268"/>
    </source>
</evidence>
<evidence type="ECO:0000256" key="13">
    <source>
        <dbReference type="ARBA" id="ARBA00022692"/>
    </source>
</evidence>
<dbReference type="GO" id="GO:0009252">
    <property type="term" value="P:peptidoglycan biosynthetic process"/>
    <property type="evidence" value="ECO:0007669"/>
    <property type="project" value="UniProtKB-UniPathway"/>
</dbReference>
<evidence type="ECO:0000256" key="24">
    <source>
        <dbReference type="ARBA" id="ARBA00044770"/>
    </source>
</evidence>
<dbReference type="CAZy" id="GT51">
    <property type="family name" value="Glycosyltransferase Family 51"/>
</dbReference>
<evidence type="ECO:0000259" key="29">
    <source>
        <dbReference type="Pfam" id="PF00912"/>
    </source>
</evidence>
<dbReference type="InterPro" id="IPR012338">
    <property type="entry name" value="Beta-lactam/transpept-like"/>
</dbReference>
<dbReference type="SUPFAM" id="SSF53955">
    <property type="entry name" value="Lysozyme-like"/>
    <property type="match status" value="1"/>
</dbReference>
<keyword evidence="19 27" id="KW-0472">Membrane</keyword>
<accession>E1YGM4</accession>
<keyword evidence="15" id="KW-0133">Cell shape</keyword>
<evidence type="ECO:0000256" key="15">
    <source>
        <dbReference type="ARBA" id="ARBA00022960"/>
    </source>
</evidence>
<dbReference type="PANTHER" id="PTHR32282">
    <property type="entry name" value="BINDING PROTEIN TRANSPEPTIDASE, PUTATIVE-RELATED"/>
    <property type="match status" value="1"/>
</dbReference>
<feature type="domain" description="Glycosyl transferase family 51" evidence="29">
    <location>
        <begin position="89"/>
        <end position="263"/>
    </location>
</feature>
<keyword evidence="11" id="KW-0328">Glycosyltransferase</keyword>
<dbReference type="InterPro" id="IPR050396">
    <property type="entry name" value="Glycosyltr_51/Transpeptidase"/>
</dbReference>
<evidence type="ECO:0000256" key="8">
    <source>
        <dbReference type="ARBA" id="ARBA00022519"/>
    </source>
</evidence>
<evidence type="ECO:0000256" key="16">
    <source>
        <dbReference type="ARBA" id="ARBA00022968"/>
    </source>
</evidence>
<comment type="similarity">
    <text evidence="3">In the C-terminal section; belongs to the transpeptidase family.</text>
</comment>
<dbReference type="GO" id="GO:0008658">
    <property type="term" value="F:penicillin binding"/>
    <property type="evidence" value="ECO:0007669"/>
    <property type="project" value="InterPro"/>
</dbReference>
<dbReference type="EC" id="3.4.16.4" evidence="5"/>
<dbReference type="GO" id="GO:0005886">
    <property type="term" value="C:plasma membrane"/>
    <property type="evidence" value="ECO:0007669"/>
    <property type="project" value="UniProtKB-SubCell"/>
</dbReference>
<keyword evidence="16" id="KW-0735">Signal-anchor</keyword>
<evidence type="ECO:0000259" key="30">
    <source>
        <dbReference type="Pfam" id="PF17092"/>
    </source>
</evidence>
<evidence type="ECO:0000256" key="11">
    <source>
        <dbReference type="ARBA" id="ARBA00022676"/>
    </source>
</evidence>
<dbReference type="GO" id="GO:0006508">
    <property type="term" value="P:proteolysis"/>
    <property type="evidence" value="ECO:0007669"/>
    <property type="project" value="UniProtKB-KW"/>
</dbReference>
<dbReference type="Pfam" id="PF00905">
    <property type="entry name" value="Transpeptidase"/>
    <property type="match status" value="1"/>
</dbReference>
<sequence>MLLGNNREMFHMRRKKKVSKILKERSTRKEKGLTAKILKWTLWAALIAISFVFLTILGFYLHITQEIPKISNLADYNPPVVTTVYSDDNQKIAEFYKEYRILIPSGKIPSMLKAAFISAEDSRFYKHKGVDIQSILRAFIKNIEAGSIVQGGSTITQQVTKSFLLTPEKSYKRKINEAILAYKIDKTFSKDEILYLYLNQIYFGNGAYGVEAASEKYFGKSASELNLAECALLAGLPQAPTRYSPYRNMDKSKQRQIYVLDRMLEEGYITKDQLKQALDTKIEIQQRHSLYMEVAPYFSEYIRQYLEQKYGQDVLYKRGFNIYTSCNIGMQIAAREALRKGLQDLDKRHSYRGPVKHLSSSEIKPVLDETNKIMKETPLKEGIILKAVVTSLDGNNVIVRIGDAYGIIQPEDMKWAITQSVDSEGNYYEAALKKYFKAGDLILVKIKNRINDNRYKELWAVSLEQEPNKESALLCIEAKTGYVKAMVGGYDFSKNQFNRAIQSKRQPGSAFKPIIYAAAIDNGFTPASVLIDSPITFENSATSLVWKPKNYDDKFNGRTLLRDALAHSRNVVTIKILKAIGVDYAIKYAGNLGITSELSNNLSLALGSSGVSLFELVRAYSVFANQGRLIQPLFIEKVVNRDGRVLEEAKPSFNQVIGKNTAYIMTSLLRSVVTYGTGKKMLGLNRPVVGKTGTTNDLYDAWFIGYSPEYITGVWVGSDELASLGRSETGAVAAGPIWFDFMQHALADKPVTDFPETEEGIEFAQIDAETGLLAIPESKETILECFKEGTVPTEYTHKPGAITDTEDFFKSGF</sequence>
<evidence type="ECO:0000256" key="10">
    <source>
        <dbReference type="ARBA" id="ARBA00022670"/>
    </source>
</evidence>
<dbReference type="Gene3D" id="3.40.710.10">
    <property type="entry name" value="DD-peptidase/beta-lactamase superfamily"/>
    <property type="match status" value="2"/>
</dbReference>
<dbReference type="GO" id="GO:0008955">
    <property type="term" value="F:peptidoglycan glycosyltransferase activity"/>
    <property type="evidence" value="ECO:0007669"/>
    <property type="project" value="UniProtKB-EC"/>
</dbReference>
<evidence type="ECO:0000256" key="6">
    <source>
        <dbReference type="ARBA" id="ARBA00018638"/>
    </source>
</evidence>
<dbReference type="SUPFAM" id="SSF50249">
    <property type="entry name" value="Nucleic acid-binding proteins"/>
    <property type="match status" value="1"/>
</dbReference>
<evidence type="ECO:0000256" key="5">
    <source>
        <dbReference type="ARBA" id="ARBA00012448"/>
    </source>
</evidence>
<dbReference type="InterPro" id="IPR031376">
    <property type="entry name" value="PCB_OB"/>
</dbReference>
<dbReference type="Gene3D" id="1.10.3810.10">
    <property type="entry name" value="Biosynthetic peptidoglycan transglycosylase-like"/>
    <property type="match status" value="1"/>
</dbReference>
<evidence type="ECO:0000256" key="2">
    <source>
        <dbReference type="ARBA" id="ARBA00004752"/>
    </source>
</evidence>
<dbReference type="GO" id="GO:0009002">
    <property type="term" value="F:serine-type D-Ala-D-Ala carboxypeptidase activity"/>
    <property type="evidence" value="ECO:0007669"/>
    <property type="project" value="UniProtKB-EC"/>
</dbReference>
<evidence type="ECO:0000256" key="4">
    <source>
        <dbReference type="ARBA" id="ARBA00007739"/>
    </source>
</evidence>
<evidence type="ECO:0000256" key="12">
    <source>
        <dbReference type="ARBA" id="ARBA00022679"/>
    </source>
</evidence>
<evidence type="ECO:0000256" key="9">
    <source>
        <dbReference type="ARBA" id="ARBA00022645"/>
    </source>
</evidence>
<dbReference type="GO" id="GO:0030288">
    <property type="term" value="C:outer membrane-bounded periplasmic space"/>
    <property type="evidence" value="ECO:0007669"/>
    <property type="project" value="TreeGrafter"/>
</dbReference>
<evidence type="ECO:0000256" key="19">
    <source>
        <dbReference type="ARBA" id="ARBA00023136"/>
    </source>
</evidence>
<dbReference type="EMBL" id="FR695873">
    <property type="protein sequence ID" value="CBX29718.1"/>
    <property type="molecule type" value="Genomic_DNA"/>
</dbReference>
<keyword evidence="17" id="KW-0573">Peptidoglycan synthesis</keyword>
<reference evidence="31" key="1">
    <citation type="journal article" date="2011" name="Environ. Microbiol.">
        <title>Genomic insights into the metabolic potential of the polycyclic aromatic hydrocarbon degrading sulfate-reducing Deltaproteobacterium N47.</title>
        <authorList>
            <person name="Bergmann F."/>
            <person name="Selesi D."/>
            <person name="Weinmaier T."/>
            <person name="Tischler P."/>
            <person name="Rattei T."/>
            <person name="Meckenstock R.U."/>
        </authorList>
    </citation>
    <scope>NUCLEOTIDE SEQUENCE</scope>
</reference>
<dbReference type="InterPro" id="IPR001264">
    <property type="entry name" value="Glyco_trans_51"/>
</dbReference>
<comment type="pathway">
    <text evidence="26">Glycan biosynthesis.</text>
</comment>
<dbReference type="GO" id="GO:0071555">
    <property type="term" value="P:cell wall organization"/>
    <property type="evidence" value="ECO:0007669"/>
    <property type="project" value="UniProtKB-KW"/>
</dbReference>
<keyword evidence="20" id="KW-0046">Antibiotic resistance</keyword>
<keyword evidence="7" id="KW-1003">Cell membrane</keyword>
<dbReference type="InterPro" id="IPR001460">
    <property type="entry name" value="PCN-bd_Tpept"/>
</dbReference>
<feature type="domain" description="Penicillin-binding protein OB-like" evidence="30">
    <location>
        <begin position="351"/>
        <end position="467"/>
    </location>
</feature>
<keyword evidence="8" id="KW-0997">Cell inner membrane</keyword>
<keyword evidence="21" id="KW-0511">Multifunctional enzyme</keyword>
<dbReference type="GO" id="GO:0046677">
    <property type="term" value="P:response to antibiotic"/>
    <property type="evidence" value="ECO:0007669"/>
    <property type="project" value="UniProtKB-KW"/>
</dbReference>
<dbReference type="AlphaFoldDB" id="E1YGM4"/>
<comment type="pathway">
    <text evidence="2">Cell wall biogenesis; peptidoglycan biosynthesis.</text>
</comment>
<evidence type="ECO:0000256" key="1">
    <source>
        <dbReference type="ARBA" id="ARBA00004249"/>
    </source>
</evidence>
<keyword evidence="14" id="KW-0378">Hydrolase</keyword>
<dbReference type="EC" id="2.4.99.28" evidence="24"/>
<feature type="transmembrane region" description="Helical" evidence="27">
    <location>
        <begin position="37"/>
        <end position="61"/>
    </location>
</feature>
<comment type="similarity">
    <text evidence="4">In the N-terminal section; belongs to the glycosyltransferase 51 family.</text>
</comment>
<comment type="subcellular location">
    <subcellularLocation>
        <location evidence="1">Cell inner membrane</location>
        <topology evidence="1">Single-pass type II membrane protein</topology>
    </subcellularLocation>
</comment>
<dbReference type="GO" id="GO:0008360">
    <property type="term" value="P:regulation of cell shape"/>
    <property type="evidence" value="ECO:0007669"/>
    <property type="project" value="UniProtKB-KW"/>
</dbReference>
<dbReference type="FunFam" id="1.10.3810.10:FF:000003">
    <property type="entry name" value="Penicillin-binding protein 1a"/>
    <property type="match status" value="1"/>
</dbReference>
<dbReference type="PANTHER" id="PTHR32282:SF27">
    <property type="entry name" value="PENICILLIN-BINDING PROTEIN 1A"/>
    <property type="match status" value="1"/>
</dbReference>
<evidence type="ECO:0000313" key="31">
    <source>
        <dbReference type="EMBL" id="CBX29718.1"/>
    </source>
</evidence>
<keyword evidence="9" id="KW-0121">Carboxypeptidase</keyword>
<protein>
    <recommendedName>
        <fullName evidence="6">Penicillin-binding protein 1A</fullName>
        <ecNumber evidence="24">2.4.99.28</ecNumber>
        <ecNumber evidence="5">3.4.16.4</ecNumber>
    </recommendedName>
</protein>
<name>E1YGM4_9BACT</name>
<keyword evidence="10" id="KW-0645">Protease</keyword>
<organism evidence="31">
    <name type="scientific">uncultured Desulfobacterium sp</name>
    <dbReference type="NCBI Taxonomy" id="201089"/>
    <lineage>
        <taxon>Bacteria</taxon>
        <taxon>Pseudomonadati</taxon>
        <taxon>Thermodesulfobacteriota</taxon>
        <taxon>Desulfobacteria</taxon>
        <taxon>Desulfobacterales</taxon>
        <taxon>Desulfobacteriaceae</taxon>
        <taxon>Desulfobacterium</taxon>
        <taxon>environmental samples</taxon>
    </lineage>
</organism>